<dbReference type="InterPro" id="IPR003767">
    <property type="entry name" value="Malate/L-lactate_DH-like"/>
</dbReference>
<dbReference type="Pfam" id="PF02615">
    <property type="entry name" value="Ldh_2"/>
    <property type="match status" value="1"/>
</dbReference>
<dbReference type="InterPro" id="IPR036111">
    <property type="entry name" value="Mal/L-sulfo/L-lacto_DH-like_sf"/>
</dbReference>
<dbReference type="GO" id="GO:0016491">
    <property type="term" value="F:oxidoreductase activity"/>
    <property type="evidence" value="ECO:0007669"/>
    <property type="project" value="UniProtKB-KW"/>
</dbReference>
<evidence type="ECO:0000313" key="4">
    <source>
        <dbReference type="Proteomes" id="UP000032679"/>
    </source>
</evidence>
<accession>A0A0D6MQG7</accession>
<dbReference type="Proteomes" id="UP000032679">
    <property type="component" value="Unassembled WGS sequence"/>
</dbReference>
<comment type="similarity">
    <text evidence="1">Belongs to the LDH2/MDH2 oxidoreductase family.</text>
</comment>
<dbReference type="SUPFAM" id="SSF89733">
    <property type="entry name" value="L-sulfolactate dehydrogenase-like"/>
    <property type="match status" value="1"/>
</dbReference>
<name>A0A0D6MQG7_9PROT</name>
<protein>
    <submittedName>
        <fullName evidence="3">Oxidoreductase yjmC</fullName>
    </submittedName>
</protein>
<dbReference type="Gene3D" id="1.10.1530.10">
    <property type="match status" value="1"/>
</dbReference>
<dbReference type="OrthoDB" id="9811519at2"/>
<dbReference type="STRING" id="1231623.Tasa_052_008"/>
<proteinExistence type="inferred from homology"/>
<dbReference type="PANTHER" id="PTHR11091">
    <property type="entry name" value="OXIDOREDUCTASE-RELATED"/>
    <property type="match status" value="1"/>
</dbReference>
<dbReference type="RefSeq" id="WP_048850987.1">
    <property type="nucleotide sequence ID" value="NZ_BALE01000052.1"/>
</dbReference>
<dbReference type="EMBL" id="BALE01000052">
    <property type="protein sequence ID" value="GAN55645.1"/>
    <property type="molecule type" value="Genomic_DNA"/>
</dbReference>
<dbReference type="Gene3D" id="3.30.1370.60">
    <property type="entry name" value="Hypothetical oxidoreductase yiak, domain 2"/>
    <property type="match status" value="1"/>
</dbReference>
<organism evidence="3 4">
    <name type="scientific">Tanticharoenia sakaeratensis NBRC 103193</name>
    <dbReference type="NCBI Taxonomy" id="1231623"/>
    <lineage>
        <taxon>Bacteria</taxon>
        <taxon>Pseudomonadati</taxon>
        <taxon>Pseudomonadota</taxon>
        <taxon>Alphaproteobacteria</taxon>
        <taxon>Acetobacterales</taxon>
        <taxon>Acetobacteraceae</taxon>
        <taxon>Tanticharoenia</taxon>
    </lineage>
</organism>
<sequence>MSAESVVRVPEDILAEKVRRHLLSAGAQPHDADETTRALMHASRHGVDSHGVRLAPYYVGKIRAGRIRTAPHRVLTSTGPCTAVLDADHGLAHAASYMAMQKAMDCARVSGIGAVGVRNSNHFGAAGAYAIEAAPRGLLGLATCNAEALVSLFGGKHAFHGTNPFAFAAPVPGRKPWLMDMATSSVPFNRVMLYRALGIPLPYGVAVDAAGETTCDAQKATCLHPLGGPEFGFKGAALAGLATLLSAVLTGAAFDPEIVPDSDPRSKEIPGNIGHFFLAINPQHFVGQAGYETAIARYVSAVETATPVDPARPTLVPGDREWAEAERRRATGIPVDPDTARALLI</sequence>
<dbReference type="AlphaFoldDB" id="A0A0D6MQG7"/>
<dbReference type="PANTHER" id="PTHR11091:SF0">
    <property type="entry name" value="MALATE DEHYDROGENASE"/>
    <property type="match status" value="1"/>
</dbReference>
<evidence type="ECO:0000256" key="1">
    <source>
        <dbReference type="ARBA" id="ARBA00006056"/>
    </source>
</evidence>
<evidence type="ECO:0000313" key="3">
    <source>
        <dbReference type="EMBL" id="GAN55645.1"/>
    </source>
</evidence>
<keyword evidence="2" id="KW-0560">Oxidoreductase</keyword>
<reference evidence="3 4" key="1">
    <citation type="submission" date="2012-10" db="EMBL/GenBank/DDBJ databases">
        <title>Genome sequencing of Tanticharoenia sakaeratensis NBRC 103193.</title>
        <authorList>
            <person name="Azuma Y."/>
            <person name="Hadano H."/>
            <person name="Hirakawa H."/>
            <person name="Matsushita K."/>
        </authorList>
    </citation>
    <scope>NUCLEOTIDE SEQUENCE [LARGE SCALE GENOMIC DNA]</scope>
    <source>
        <strain evidence="3 4">NBRC 103193</strain>
    </source>
</reference>
<dbReference type="InterPro" id="IPR043143">
    <property type="entry name" value="Mal/L-sulf/L-lact_DH-like_NADP"/>
</dbReference>
<keyword evidence="4" id="KW-1185">Reference proteome</keyword>
<comment type="caution">
    <text evidence="3">The sequence shown here is derived from an EMBL/GenBank/DDBJ whole genome shotgun (WGS) entry which is preliminary data.</text>
</comment>
<gene>
    <name evidence="3" type="ORF">Tasa_052_008</name>
</gene>
<dbReference type="InterPro" id="IPR043144">
    <property type="entry name" value="Mal/L-sulf/L-lact_DH-like_ah"/>
</dbReference>
<evidence type="ECO:0000256" key="2">
    <source>
        <dbReference type="ARBA" id="ARBA00023002"/>
    </source>
</evidence>